<accession>A0ABX6V3S8</accession>
<keyword evidence="1" id="KW-0645">Protease</keyword>
<evidence type="ECO:0000313" key="2">
    <source>
        <dbReference type="Proteomes" id="UP000316416"/>
    </source>
</evidence>
<dbReference type="Proteomes" id="UP000316416">
    <property type="component" value="Chromosome"/>
</dbReference>
<reference evidence="1" key="1">
    <citation type="submission" date="2021-07" db="EMBL/GenBank/DDBJ databases">
        <title>Shewanella sp. YLB-07 whole genome sequence.</title>
        <authorList>
            <person name="Yu L."/>
        </authorList>
    </citation>
    <scope>NUCLEOTIDE SEQUENCE</scope>
    <source>
        <strain evidence="1">YLB-08</strain>
    </source>
</reference>
<keyword evidence="2" id="KW-1185">Reference proteome</keyword>
<dbReference type="InterPro" id="IPR021109">
    <property type="entry name" value="Peptidase_aspartic_dom_sf"/>
</dbReference>
<dbReference type="EMBL" id="CP045503">
    <property type="protein sequence ID" value="QPG56471.1"/>
    <property type="molecule type" value="Genomic_DNA"/>
</dbReference>
<evidence type="ECO:0000313" key="1">
    <source>
        <dbReference type="EMBL" id="QPG56471.1"/>
    </source>
</evidence>
<proteinExistence type="predicted"/>
<dbReference type="GO" id="GO:0006508">
    <property type="term" value="P:proteolysis"/>
    <property type="evidence" value="ECO:0007669"/>
    <property type="project" value="UniProtKB-KW"/>
</dbReference>
<dbReference type="Pfam" id="PF13975">
    <property type="entry name" value="gag-asp_proteas"/>
    <property type="match status" value="1"/>
</dbReference>
<keyword evidence="1" id="KW-0378">Hydrolase</keyword>
<gene>
    <name evidence="1" type="ORF">FM038_002805</name>
</gene>
<dbReference type="SUPFAM" id="SSF50630">
    <property type="entry name" value="Acid proteases"/>
    <property type="match status" value="1"/>
</dbReference>
<dbReference type="GO" id="GO:0008233">
    <property type="term" value="F:peptidase activity"/>
    <property type="evidence" value="ECO:0007669"/>
    <property type="project" value="UniProtKB-KW"/>
</dbReference>
<dbReference type="RefSeq" id="WP_142871854.1">
    <property type="nucleotide sequence ID" value="NZ_CP045503.2"/>
</dbReference>
<dbReference type="Gene3D" id="2.40.70.10">
    <property type="entry name" value="Acid Proteases"/>
    <property type="match status" value="2"/>
</dbReference>
<sequence length="323" mass="36039">MLAPYDAPNATAHLSLVRFNFSLKQACLLLISAFISLFSSMSLAVTEWVDFELVKGHITLPVTVEGFEGRAILDTGAQGNSINQVFINKHELELDKADKIIVRGVYGEEKRQRYSNIQVNLLGADIEMDKLASLRLGSDKNALLLGGAFLRNFIFQFDYPNSRMRLFMRDEIDLAKLENIEMRMDKGRRQPIVKVNLNDQKEAWLIMDTGSNGGIFLKRSTAEDQGWLEEFELDKVSSSGVLGSGHKDAFTLPEIQFGPFTVEDVKMSVPEKGQKVNIFSSGRGSLVGFKGKNIKGLLGYDILKHFVITVDYKGGNMHVGLPE</sequence>
<name>A0ABX6V3S8_9GAMM</name>
<protein>
    <submittedName>
        <fullName evidence="1">Aspartyl protease family protein</fullName>
    </submittedName>
</protein>
<dbReference type="Pfam" id="PF13650">
    <property type="entry name" value="Asp_protease_2"/>
    <property type="match status" value="1"/>
</dbReference>
<organism evidence="1 2">
    <name type="scientific">Shewanella eurypsychrophilus</name>
    <dbReference type="NCBI Taxonomy" id="2593656"/>
    <lineage>
        <taxon>Bacteria</taxon>
        <taxon>Pseudomonadati</taxon>
        <taxon>Pseudomonadota</taxon>
        <taxon>Gammaproteobacteria</taxon>
        <taxon>Alteromonadales</taxon>
        <taxon>Shewanellaceae</taxon>
        <taxon>Shewanella</taxon>
    </lineage>
</organism>